<organism evidence="3 4">
    <name type="scientific">Gonapodya prolifera (strain JEL478)</name>
    <name type="common">Monoblepharis prolifera</name>
    <dbReference type="NCBI Taxonomy" id="1344416"/>
    <lineage>
        <taxon>Eukaryota</taxon>
        <taxon>Fungi</taxon>
        <taxon>Fungi incertae sedis</taxon>
        <taxon>Chytridiomycota</taxon>
        <taxon>Chytridiomycota incertae sedis</taxon>
        <taxon>Monoblepharidomycetes</taxon>
        <taxon>Monoblepharidales</taxon>
        <taxon>Gonapodyaceae</taxon>
        <taxon>Gonapodya</taxon>
    </lineage>
</organism>
<dbReference type="InterPro" id="IPR029058">
    <property type="entry name" value="AB_hydrolase_fold"/>
</dbReference>
<proteinExistence type="predicted"/>
<dbReference type="PANTHER" id="PTHR12277">
    <property type="entry name" value="ALPHA/BETA HYDROLASE DOMAIN-CONTAINING PROTEIN"/>
    <property type="match status" value="1"/>
</dbReference>
<dbReference type="AlphaFoldDB" id="A0A139AVM1"/>
<evidence type="ECO:0000313" key="3">
    <source>
        <dbReference type="EMBL" id="KXS20782.1"/>
    </source>
</evidence>
<dbReference type="Pfam" id="PF12697">
    <property type="entry name" value="Abhydrolase_6"/>
    <property type="match status" value="1"/>
</dbReference>
<reference evidence="3 4" key="1">
    <citation type="journal article" date="2015" name="Genome Biol. Evol.">
        <title>Phylogenomic analyses indicate that early fungi evolved digesting cell walls of algal ancestors of land plants.</title>
        <authorList>
            <person name="Chang Y."/>
            <person name="Wang S."/>
            <person name="Sekimoto S."/>
            <person name="Aerts A.L."/>
            <person name="Choi C."/>
            <person name="Clum A."/>
            <person name="LaButti K.M."/>
            <person name="Lindquist E.A."/>
            <person name="Yee Ngan C."/>
            <person name="Ohm R.A."/>
            <person name="Salamov A.A."/>
            <person name="Grigoriev I.V."/>
            <person name="Spatafora J.W."/>
            <person name="Berbee M.L."/>
        </authorList>
    </citation>
    <scope>NUCLEOTIDE SEQUENCE [LARGE SCALE GENOMIC DNA]</scope>
    <source>
        <strain evidence="3 4">JEL478</strain>
    </source>
</reference>
<dbReference type="OMA" id="CCLPWVQ"/>
<dbReference type="EMBL" id="KQ965734">
    <property type="protein sequence ID" value="KXS20782.1"/>
    <property type="molecule type" value="Genomic_DNA"/>
</dbReference>
<accession>A0A139AVM1</accession>
<evidence type="ECO:0000256" key="1">
    <source>
        <dbReference type="SAM" id="MobiDB-lite"/>
    </source>
</evidence>
<keyword evidence="4" id="KW-1185">Reference proteome</keyword>
<feature type="compositionally biased region" description="Basic and acidic residues" evidence="1">
    <location>
        <begin position="25"/>
        <end position="48"/>
    </location>
</feature>
<dbReference type="OrthoDB" id="446723at2759"/>
<protein>
    <recommendedName>
        <fullName evidence="2">AB hydrolase-1 domain-containing protein</fullName>
    </recommendedName>
</protein>
<dbReference type="STRING" id="1344416.A0A139AVM1"/>
<feature type="region of interest" description="Disordered" evidence="1">
    <location>
        <begin position="24"/>
        <end position="48"/>
    </location>
</feature>
<dbReference type="Proteomes" id="UP000070544">
    <property type="component" value="Unassembled WGS sequence"/>
</dbReference>
<evidence type="ECO:0000313" key="4">
    <source>
        <dbReference type="Proteomes" id="UP000070544"/>
    </source>
</evidence>
<dbReference type="SUPFAM" id="SSF53474">
    <property type="entry name" value="alpha/beta-Hydrolases"/>
    <property type="match status" value="1"/>
</dbReference>
<dbReference type="InterPro" id="IPR000073">
    <property type="entry name" value="AB_hydrolase_1"/>
</dbReference>
<feature type="domain" description="AB hydrolase-1" evidence="2">
    <location>
        <begin position="151"/>
        <end position="305"/>
    </location>
</feature>
<name>A0A139AVM1_GONPJ</name>
<gene>
    <name evidence="3" type="ORF">M427DRAFT_51745</name>
</gene>
<dbReference type="Gene3D" id="3.40.50.1820">
    <property type="entry name" value="alpha/beta hydrolase"/>
    <property type="match status" value="1"/>
</dbReference>
<dbReference type="PANTHER" id="PTHR12277:SF81">
    <property type="entry name" value="PROTEIN ABHD13"/>
    <property type="match status" value="1"/>
</dbReference>
<sequence length="433" mass="47973">MSSRGAEKQDDRLRVDWDEIPVTRSKSDDFRPHQRRSEDSNRPEHRDDSFLANIQRSLVYGNWLRPFWYDLNDPCEVGKWRAGSARNVSITTADDVRISAWHIIPVEHQACETDADFDASLSGKTPPPSTPVSATTAAPPLPSRTKLWIYFHGSSWDRGFPLRIAAIEMIKKVAPDAHILVVEYRGFGDSEKVIPTERGLQEDALAAWEWALSKGVPPSRVVIFGHSLGTGPASFLYRHLHKPIATDPRQRPQSSSPPLPGSLLLFCPYSSIASAVATHPLSFISPLHKIVGRERLRDKNKEWVSEGWDTETEMHRLKEYAAATLDGQAGPEPSNRLDILIVHGIRDSDIPLANALEIFISLAGKPADSRVKEPPPPPLSARDGSLYVVEVGEPGSSSGLKGRLFTPELGTHTNLPNVEAVTRIVAAWVKRSI</sequence>
<feature type="region of interest" description="Disordered" evidence="1">
    <location>
        <begin position="117"/>
        <end position="138"/>
    </location>
</feature>
<evidence type="ECO:0000259" key="2">
    <source>
        <dbReference type="Pfam" id="PF12697"/>
    </source>
</evidence>